<evidence type="ECO:0008006" key="4">
    <source>
        <dbReference type="Google" id="ProtNLM"/>
    </source>
</evidence>
<keyword evidence="3" id="KW-1185">Reference proteome</keyword>
<feature type="transmembrane region" description="Helical" evidence="1">
    <location>
        <begin position="26"/>
        <end position="52"/>
    </location>
</feature>
<dbReference type="OrthoDB" id="9904758at2"/>
<proteinExistence type="predicted"/>
<organism evidence="2 3">
    <name type="scientific">Ruania alba</name>
    <dbReference type="NCBI Taxonomy" id="648782"/>
    <lineage>
        <taxon>Bacteria</taxon>
        <taxon>Bacillati</taxon>
        <taxon>Actinomycetota</taxon>
        <taxon>Actinomycetes</taxon>
        <taxon>Micrococcales</taxon>
        <taxon>Ruaniaceae</taxon>
        <taxon>Ruania</taxon>
    </lineage>
</organism>
<dbReference type="EMBL" id="FNTX01000002">
    <property type="protein sequence ID" value="SEE68531.1"/>
    <property type="molecule type" value="Genomic_DNA"/>
</dbReference>
<name>A0A1H5KWS5_9MICO</name>
<dbReference type="STRING" id="648782.SAMN04488554_2460"/>
<evidence type="ECO:0000313" key="3">
    <source>
        <dbReference type="Proteomes" id="UP000199220"/>
    </source>
</evidence>
<reference evidence="3" key="1">
    <citation type="submission" date="2016-10" db="EMBL/GenBank/DDBJ databases">
        <authorList>
            <person name="Varghese N."/>
            <person name="Submissions S."/>
        </authorList>
    </citation>
    <scope>NUCLEOTIDE SEQUENCE [LARGE SCALE GENOMIC DNA]</scope>
    <source>
        <strain evidence="3">DSM 21368</strain>
    </source>
</reference>
<keyword evidence="1" id="KW-1133">Transmembrane helix</keyword>
<sequence length="116" mass="12555">MLGGLGGFFALIGLLAWSGLEEGRWVALSTIAGCGALLAAMGLLVGTARVVLDAEGIERRYGTTRRASWAEVPTIETADVRQVVLRGTGRTIVIPAMMLDVDRNDLIRTIRRARRF</sequence>
<accession>A0A1H5KWS5</accession>
<keyword evidence="1" id="KW-0812">Transmembrane</keyword>
<protein>
    <recommendedName>
        <fullName evidence="4">PH domain-containing protein</fullName>
    </recommendedName>
</protein>
<evidence type="ECO:0000256" key="1">
    <source>
        <dbReference type="SAM" id="Phobius"/>
    </source>
</evidence>
<gene>
    <name evidence="2" type="ORF">SAMN04488554_2460</name>
</gene>
<evidence type="ECO:0000313" key="2">
    <source>
        <dbReference type="EMBL" id="SEE68531.1"/>
    </source>
</evidence>
<dbReference type="RefSeq" id="WP_089773413.1">
    <property type="nucleotide sequence ID" value="NZ_FNTX01000002.1"/>
</dbReference>
<keyword evidence="1" id="KW-0472">Membrane</keyword>
<dbReference type="Proteomes" id="UP000199220">
    <property type="component" value="Unassembled WGS sequence"/>
</dbReference>
<dbReference type="AlphaFoldDB" id="A0A1H5KWS5"/>